<sequence>MANLIQDNSALEERLNKQGSHLYNLENLNIPQKVSKAVDEIVIDAVDWALQALLYAHFRDLPEADIKEILLQQIWETGSYKTHKDHKNLYEALEKSMDYDHSDQLQADLAKACKKRRKRSDSPRNPSSSSPLPLPPPPPLAGAFSALGTFGASRSSQFPPPHPPPFIDTNRGNPQQSSGAPSSSKTTASTQQSLAWTTSDTRYELATFTATHETSPTDNLINDDSIPDKKIQLSDDEDTGNDHLPKADMRKDWHALSISKMKAARYLDFELKLLVPEQMWINEVCTYDISAAYGISHWWFNRQTFYIERHDSLSHRREVRKHMRILSVIKIKAYSRYRYDYLSEILLRRANYQEYTIAEKDFKNLYPSDFKDLNMLLLQGHLDHLPGSDKRMLSTTLNLTKPGWDAKGFEFKNDYTIIESPRAVVFPVNNNERKIMRFNEIYKFSVGTLTCILEALDYRVKEF</sequence>
<proteinExistence type="predicted"/>
<comment type="caution">
    <text evidence="2">The sequence shown here is derived from an EMBL/GenBank/DDBJ whole genome shotgun (WGS) entry which is preliminary data.</text>
</comment>
<evidence type="ECO:0000256" key="1">
    <source>
        <dbReference type="SAM" id="MobiDB-lite"/>
    </source>
</evidence>
<keyword evidence="3" id="KW-1185">Reference proteome</keyword>
<accession>A0ABQ4XL71</accession>
<dbReference type="Proteomes" id="UP001151760">
    <property type="component" value="Unassembled WGS sequence"/>
</dbReference>
<evidence type="ECO:0000313" key="3">
    <source>
        <dbReference type="Proteomes" id="UP001151760"/>
    </source>
</evidence>
<organism evidence="2 3">
    <name type="scientific">Tanacetum coccineum</name>
    <dbReference type="NCBI Taxonomy" id="301880"/>
    <lineage>
        <taxon>Eukaryota</taxon>
        <taxon>Viridiplantae</taxon>
        <taxon>Streptophyta</taxon>
        <taxon>Embryophyta</taxon>
        <taxon>Tracheophyta</taxon>
        <taxon>Spermatophyta</taxon>
        <taxon>Magnoliopsida</taxon>
        <taxon>eudicotyledons</taxon>
        <taxon>Gunneridae</taxon>
        <taxon>Pentapetalae</taxon>
        <taxon>asterids</taxon>
        <taxon>campanulids</taxon>
        <taxon>Asterales</taxon>
        <taxon>Asteraceae</taxon>
        <taxon>Asteroideae</taxon>
        <taxon>Anthemideae</taxon>
        <taxon>Anthemidinae</taxon>
        <taxon>Tanacetum</taxon>
    </lineage>
</organism>
<name>A0ABQ4XL71_9ASTR</name>
<feature type="compositionally biased region" description="Polar residues" evidence="1">
    <location>
        <begin position="213"/>
        <end position="222"/>
    </location>
</feature>
<feature type="region of interest" description="Disordered" evidence="1">
    <location>
        <begin position="111"/>
        <end position="196"/>
    </location>
</feature>
<reference evidence="2" key="1">
    <citation type="journal article" date="2022" name="Int. J. Mol. Sci.">
        <title>Draft Genome of Tanacetum Coccineum: Genomic Comparison of Closely Related Tanacetum-Family Plants.</title>
        <authorList>
            <person name="Yamashiro T."/>
            <person name="Shiraishi A."/>
            <person name="Nakayama K."/>
            <person name="Satake H."/>
        </authorList>
    </citation>
    <scope>NUCLEOTIDE SEQUENCE</scope>
</reference>
<feature type="region of interest" description="Disordered" evidence="1">
    <location>
        <begin position="213"/>
        <end position="246"/>
    </location>
</feature>
<dbReference type="EMBL" id="BQNB010009626">
    <property type="protein sequence ID" value="GJS66120.1"/>
    <property type="molecule type" value="Genomic_DNA"/>
</dbReference>
<reference evidence="2" key="2">
    <citation type="submission" date="2022-01" db="EMBL/GenBank/DDBJ databases">
        <authorList>
            <person name="Yamashiro T."/>
            <person name="Shiraishi A."/>
            <person name="Satake H."/>
            <person name="Nakayama K."/>
        </authorList>
    </citation>
    <scope>NUCLEOTIDE SEQUENCE</scope>
</reference>
<protein>
    <submittedName>
        <fullName evidence="2">Uncharacterized protein</fullName>
    </submittedName>
</protein>
<evidence type="ECO:0000313" key="2">
    <source>
        <dbReference type="EMBL" id="GJS66120.1"/>
    </source>
</evidence>
<gene>
    <name evidence="2" type="ORF">Tco_0680684</name>
</gene>
<feature type="compositionally biased region" description="Low complexity" evidence="1">
    <location>
        <begin position="175"/>
        <end position="195"/>
    </location>
</feature>